<evidence type="ECO:0000313" key="2">
    <source>
        <dbReference type="Proteomes" id="UP000002281"/>
    </source>
</evidence>
<keyword evidence="2" id="KW-1185">Reference proteome</keyword>
<reference evidence="1" key="3">
    <citation type="submission" date="2025-09" db="UniProtKB">
        <authorList>
            <consortium name="Ensembl"/>
        </authorList>
    </citation>
    <scope>IDENTIFICATION</scope>
    <source>
        <strain evidence="1">Thoroughbred</strain>
    </source>
</reference>
<name>A0A9L0SP67_HORSE</name>
<reference evidence="1" key="2">
    <citation type="submission" date="2025-08" db="UniProtKB">
        <authorList>
            <consortium name="Ensembl"/>
        </authorList>
    </citation>
    <scope>IDENTIFICATION</scope>
    <source>
        <strain evidence="1">Thoroughbred</strain>
    </source>
</reference>
<dbReference type="Proteomes" id="UP000002281">
    <property type="component" value="Chromosome 7"/>
</dbReference>
<dbReference type="GeneTree" id="ENSGT01090000263368"/>
<dbReference type="AlphaFoldDB" id="A0A9L0SP67"/>
<protein>
    <submittedName>
        <fullName evidence="1">Uncharacterized protein</fullName>
    </submittedName>
</protein>
<organism evidence="1 2">
    <name type="scientific">Equus caballus</name>
    <name type="common">Horse</name>
    <dbReference type="NCBI Taxonomy" id="9796"/>
    <lineage>
        <taxon>Eukaryota</taxon>
        <taxon>Metazoa</taxon>
        <taxon>Chordata</taxon>
        <taxon>Craniata</taxon>
        <taxon>Vertebrata</taxon>
        <taxon>Euteleostomi</taxon>
        <taxon>Mammalia</taxon>
        <taxon>Eutheria</taxon>
        <taxon>Laurasiatheria</taxon>
        <taxon>Perissodactyla</taxon>
        <taxon>Equidae</taxon>
        <taxon>Equus</taxon>
    </lineage>
</organism>
<accession>A0A9L0SP67</accession>
<dbReference type="Ensembl" id="ENSECAT00000120386.1">
    <property type="protein sequence ID" value="ENSECAP00000077865.1"/>
    <property type="gene ID" value="ENSECAG00000056829.1"/>
</dbReference>
<reference evidence="1 2" key="1">
    <citation type="journal article" date="2009" name="Science">
        <title>Genome sequence, comparative analysis, and population genetics of the domestic horse.</title>
        <authorList>
            <consortium name="Broad Institute Genome Sequencing Platform"/>
            <consortium name="Broad Institute Whole Genome Assembly Team"/>
            <person name="Wade C.M."/>
            <person name="Giulotto E."/>
            <person name="Sigurdsson S."/>
            <person name="Zoli M."/>
            <person name="Gnerre S."/>
            <person name="Imsland F."/>
            <person name="Lear T.L."/>
            <person name="Adelson D.L."/>
            <person name="Bailey E."/>
            <person name="Bellone R.R."/>
            <person name="Bloecker H."/>
            <person name="Distl O."/>
            <person name="Edgar R.C."/>
            <person name="Garber M."/>
            <person name="Leeb T."/>
            <person name="Mauceli E."/>
            <person name="MacLeod J.N."/>
            <person name="Penedo M.C.T."/>
            <person name="Raison J.M."/>
            <person name="Sharpe T."/>
            <person name="Vogel J."/>
            <person name="Andersson L."/>
            <person name="Antczak D.F."/>
            <person name="Biagi T."/>
            <person name="Binns M.M."/>
            <person name="Chowdhary B.P."/>
            <person name="Coleman S.J."/>
            <person name="Della Valle G."/>
            <person name="Fryc S."/>
            <person name="Guerin G."/>
            <person name="Hasegawa T."/>
            <person name="Hill E.W."/>
            <person name="Jurka J."/>
            <person name="Kiialainen A."/>
            <person name="Lindgren G."/>
            <person name="Liu J."/>
            <person name="Magnani E."/>
            <person name="Mickelson J.R."/>
            <person name="Murray J."/>
            <person name="Nergadze S.G."/>
            <person name="Onofrio R."/>
            <person name="Pedroni S."/>
            <person name="Piras M.F."/>
            <person name="Raudsepp T."/>
            <person name="Rocchi M."/>
            <person name="Roeed K.H."/>
            <person name="Ryder O.A."/>
            <person name="Searle S."/>
            <person name="Skow L."/>
            <person name="Swinburne J.E."/>
            <person name="Syvaenen A.C."/>
            <person name="Tozaki T."/>
            <person name="Valberg S.J."/>
            <person name="Vaudin M."/>
            <person name="White J.R."/>
            <person name="Zody M.C."/>
            <person name="Lander E.S."/>
            <person name="Lindblad-Toh K."/>
        </authorList>
    </citation>
    <scope>NUCLEOTIDE SEQUENCE [LARGE SCALE GENOMIC DNA]</scope>
    <source>
        <strain evidence="1 2">Thoroughbred</strain>
    </source>
</reference>
<sequence length="92" mass="9896">MVSGKNLSPVGCPVQCCCIAPCAFEYVGGVVVYSGHSMGSTIQNSDIIFSSLYGDKNPHQLLIRGGIFFKIQLLSDTGFLHDSPNGHRFSDD</sequence>
<evidence type="ECO:0000313" key="1">
    <source>
        <dbReference type="Ensembl" id="ENSECAP00000077865.1"/>
    </source>
</evidence>
<proteinExistence type="predicted"/>